<dbReference type="GO" id="GO:0006309">
    <property type="term" value="P:apoptotic DNA fragmentation"/>
    <property type="evidence" value="ECO:0007669"/>
    <property type="project" value="TreeGrafter"/>
</dbReference>
<comment type="caution">
    <text evidence="11">The sequence shown here is derived from an EMBL/GenBank/DDBJ whole genome shotgun (WGS) entry which is preliminary data.</text>
</comment>
<accession>A0AA88I6J8</accession>
<dbReference type="AlphaFoldDB" id="A0AA88I6J8"/>
<evidence type="ECO:0000256" key="1">
    <source>
        <dbReference type="ARBA" id="ARBA00001936"/>
    </source>
</evidence>
<dbReference type="GO" id="GO:0003723">
    <property type="term" value="F:RNA binding"/>
    <property type="evidence" value="ECO:0007669"/>
    <property type="project" value="InterPro"/>
</dbReference>
<name>A0AA88I6J8_ARTSF</name>
<dbReference type="InterPro" id="IPR003100">
    <property type="entry name" value="PAZ_dom"/>
</dbReference>
<keyword evidence="7" id="KW-0378">Hydrolase</keyword>
<evidence type="ECO:0000313" key="12">
    <source>
        <dbReference type="Proteomes" id="UP001187531"/>
    </source>
</evidence>
<comment type="cofactor">
    <cofactor evidence="2">
        <name>Mg(2+)</name>
        <dbReference type="ChEBI" id="CHEBI:18420"/>
    </cofactor>
</comment>
<dbReference type="GO" id="GO:0005737">
    <property type="term" value="C:cytoplasm"/>
    <property type="evidence" value="ECO:0007669"/>
    <property type="project" value="TreeGrafter"/>
</dbReference>
<feature type="domain" description="RNase III" evidence="9">
    <location>
        <begin position="536"/>
        <end position="695"/>
    </location>
</feature>
<feature type="domain" description="RNase III" evidence="9">
    <location>
        <begin position="355"/>
        <end position="485"/>
    </location>
</feature>
<dbReference type="EMBL" id="JAVRJZ010000006">
    <property type="protein sequence ID" value="KAK2721224.1"/>
    <property type="molecule type" value="Genomic_DNA"/>
</dbReference>
<keyword evidence="5" id="KW-0547">Nucleotide-binding</keyword>
<dbReference type="GO" id="GO:0030422">
    <property type="term" value="P:siRNA processing"/>
    <property type="evidence" value="ECO:0007669"/>
    <property type="project" value="InterPro"/>
</dbReference>
<dbReference type="Pfam" id="PF02170">
    <property type="entry name" value="PAZ"/>
    <property type="match status" value="1"/>
</dbReference>
<keyword evidence="8" id="KW-0464">Manganese</keyword>
<dbReference type="PROSITE" id="PS00517">
    <property type="entry name" value="RNASE_3_1"/>
    <property type="match status" value="1"/>
</dbReference>
<evidence type="ECO:0000256" key="4">
    <source>
        <dbReference type="ARBA" id="ARBA00022737"/>
    </source>
</evidence>
<dbReference type="SUPFAM" id="SSF69065">
    <property type="entry name" value="RNase III domain-like"/>
    <property type="match status" value="2"/>
</dbReference>
<sequence length="807" mass="92969">LCRFPLFAREEAVMVFVEDGGECNKPDDVSLLMKFHHLIFKDPLYVGRRKESVHFDPLQSRERFFVVAVKPDLAEMATEFMQLTVRNEDWYTKQDLSVDRYTKHRINFKYERRNYEDSVITKWYDEQENRQFYYVKSISENTNPASLFPDCKKKTFEQHFKQQYGIHITDRKQNMLEAECVHSGLSLLKTSKQIKKQKTDLRTVMLIPELSFVHPLKASIWKQAVLLPSIFRRLNGLVNAEMLRRFITNRAGFDLKLVSAWPDLTVQEIEKEEILTKTRSSVGKTNESAKLMEELLLKLEFNNGDIKPSDRQAFIALKEKISPSKKPLTASLPAPTPDSFKLWHRNDPCGPSPGLLLWATTSLKANDAFSLERLELVGDSFLKYCASVHLFFKYPDMDEGRLTQCRSVRISNNFLYQIGKEMGIPSLIINEDFQPKKSWIPPLFAINSTATVDDSLQKTYEIETANKRIADVMEALIGCYLVTMGEKHTKQFIRSIGLKVTPFSYEEVSNLVCPPFNKNFEPKLLEQKIIEEKKFLHFIEEVIGYTFENIGFLAQAMTHPSYPQSHSIVVECYQRLEFLGDAVIDFLITCAIYNNPRKFGPGKLTDLRSALVNNTTFACVAVRNGFHKYFKRAAASLDFQIENFVKNQNDINHEVEFFRFLVNEEDTMELEQIDVPKCLGDIIESICGAVYLDSKLSLDAVWNVVNRLLHREIEEFSKEIPISPIRELYERFPQQETLQFSEPEAREDGNLMINVTVKKGDEVSTYKGCGRTKKLAKLAAAKIAIKKDKEIELIGNAVDFMTSGEMA</sequence>
<evidence type="ECO:0000256" key="3">
    <source>
        <dbReference type="ARBA" id="ARBA00022722"/>
    </source>
</evidence>
<protein>
    <submittedName>
        <fullName evidence="11">Uncharacterized protein</fullName>
    </submittedName>
</protein>
<evidence type="ECO:0000313" key="11">
    <source>
        <dbReference type="EMBL" id="KAK2721224.1"/>
    </source>
</evidence>
<dbReference type="InterPro" id="IPR036085">
    <property type="entry name" value="PAZ_dom_sf"/>
</dbReference>
<feature type="domain" description="PAZ" evidence="10">
    <location>
        <begin position="104"/>
        <end position="215"/>
    </location>
</feature>
<evidence type="ECO:0000256" key="8">
    <source>
        <dbReference type="ARBA" id="ARBA00023211"/>
    </source>
</evidence>
<evidence type="ECO:0000259" key="10">
    <source>
        <dbReference type="PROSITE" id="PS50821"/>
    </source>
</evidence>
<dbReference type="SUPFAM" id="SSF101690">
    <property type="entry name" value="PAZ domain"/>
    <property type="match status" value="1"/>
</dbReference>
<dbReference type="Proteomes" id="UP001187531">
    <property type="component" value="Unassembled WGS sequence"/>
</dbReference>
<dbReference type="GO" id="GO:0000166">
    <property type="term" value="F:nucleotide binding"/>
    <property type="evidence" value="ECO:0007669"/>
    <property type="project" value="UniProtKB-KW"/>
</dbReference>
<dbReference type="GO" id="GO:0004530">
    <property type="term" value="F:deoxyribonuclease I activity"/>
    <property type="evidence" value="ECO:0007669"/>
    <property type="project" value="TreeGrafter"/>
</dbReference>
<keyword evidence="4" id="KW-0677">Repeat</keyword>
<dbReference type="GO" id="GO:0005634">
    <property type="term" value="C:nucleus"/>
    <property type="evidence" value="ECO:0007669"/>
    <property type="project" value="TreeGrafter"/>
</dbReference>
<dbReference type="PANTHER" id="PTHR14950:SF37">
    <property type="entry name" value="ENDORIBONUCLEASE DICER"/>
    <property type="match status" value="1"/>
</dbReference>
<dbReference type="Pfam" id="PF00636">
    <property type="entry name" value="Ribonuclease_3"/>
    <property type="match status" value="2"/>
</dbReference>
<feature type="non-terminal residue" evidence="11">
    <location>
        <position position="807"/>
    </location>
</feature>
<keyword evidence="12" id="KW-1185">Reference proteome</keyword>
<dbReference type="InterPro" id="IPR000999">
    <property type="entry name" value="RNase_III_dom"/>
</dbReference>
<dbReference type="PROSITE" id="PS50821">
    <property type="entry name" value="PAZ"/>
    <property type="match status" value="1"/>
</dbReference>
<dbReference type="SMART" id="SM00535">
    <property type="entry name" value="RIBOc"/>
    <property type="match status" value="2"/>
</dbReference>
<comment type="cofactor">
    <cofactor evidence="1">
        <name>Mn(2+)</name>
        <dbReference type="ChEBI" id="CHEBI:29035"/>
    </cofactor>
</comment>
<evidence type="ECO:0000256" key="2">
    <source>
        <dbReference type="ARBA" id="ARBA00001946"/>
    </source>
</evidence>
<dbReference type="PANTHER" id="PTHR14950">
    <property type="entry name" value="DICER-RELATED"/>
    <property type="match status" value="1"/>
</dbReference>
<dbReference type="SUPFAM" id="SSF54768">
    <property type="entry name" value="dsRNA-binding domain-like"/>
    <property type="match status" value="1"/>
</dbReference>
<evidence type="ECO:0000256" key="5">
    <source>
        <dbReference type="ARBA" id="ARBA00022741"/>
    </source>
</evidence>
<dbReference type="Gene3D" id="1.10.1520.10">
    <property type="entry name" value="Ribonuclease III domain"/>
    <property type="match status" value="2"/>
</dbReference>
<keyword evidence="6" id="KW-0255">Endonuclease</keyword>
<dbReference type="InterPro" id="IPR036389">
    <property type="entry name" value="RNase_III_sf"/>
</dbReference>
<organism evidence="11 12">
    <name type="scientific">Artemia franciscana</name>
    <name type="common">Brine shrimp</name>
    <name type="synonym">Artemia sanfranciscana</name>
    <dbReference type="NCBI Taxonomy" id="6661"/>
    <lineage>
        <taxon>Eukaryota</taxon>
        <taxon>Metazoa</taxon>
        <taxon>Ecdysozoa</taxon>
        <taxon>Arthropoda</taxon>
        <taxon>Crustacea</taxon>
        <taxon>Branchiopoda</taxon>
        <taxon>Anostraca</taxon>
        <taxon>Artemiidae</taxon>
        <taxon>Artemia</taxon>
    </lineage>
</organism>
<dbReference type="Gene3D" id="3.30.160.20">
    <property type="match status" value="1"/>
</dbReference>
<evidence type="ECO:0000259" key="9">
    <source>
        <dbReference type="PROSITE" id="PS50142"/>
    </source>
</evidence>
<evidence type="ECO:0000256" key="6">
    <source>
        <dbReference type="ARBA" id="ARBA00022759"/>
    </source>
</evidence>
<dbReference type="CDD" id="cd00593">
    <property type="entry name" value="RIBOc"/>
    <property type="match status" value="2"/>
</dbReference>
<dbReference type="PROSITE" id="PS50142">
    <property type="entry name" value="RNASE_3_2"/>
    <property type="match status" value="2"/>
</dbReference>
<dbReference type="Gene3D" id="2.170.260.10">
    <property type="entry name" value="paz domain"/>
    <property type="match status" value="1"/>
</dbReference>
<dbReference type="InterPro" id="IPR044441">
    <property type="entry name" value="DICER_DSRM"/>
</dbReference>
<dbReference type="Pfam" id="PF20932">
    <property type="entry name" value="Dicer_dsRBD"/>
    <property type="match status" value="1"/>
</dbReference>
<dbReference type="SMART" id="SM00949">
    <property type="entry name" value="PAZ"/>
    <property type="match status" value="1"/>
</dbReference>
<dbReference type="FunFam" id="1.10.1520.10:FF:000005">
    <property type="entry name" value="Putative endoribonuclease dicer"/>
    <property type="match status" value="1"/>
</dbReference>
<reference evidence="11" key="1">
    <citation type="submission" date="2023-07" db="EMBL/GenBank/DDBJ databases">
        <title>Chromosome-level genome assembly of Artemia franciscana.</title>
        <authorList>
            <person name="Jo E."/>
        </authorList>
    </citation>
    <scope>NUCLEOTIDE SEQUENCE</scope>
    <source>
        <tissue evidence="11">Whole body</tissue>
    </source>
</reference>
<evidence type="ECO:0000256" key="7">
    <source>
        <dbReference type="ARBA" id="ARBA00022801"/>
    </source>
</evidence>
<dbReference type="GO" id="GO:0004525">
    <property type="term" value="F:ribonuclease III activity"/>
    <property type="evidence" value="ECO:0007669"/>
    <property type="project" value="InterPro"/>
</dbReference>
<keyword evidence="3" id="KW-0540">Nuclease</keyword>
<gene>
    <name evidence="11" type="ORF">QYM36_003486</name>
</gene>
<proteinExistence type="predicted"/>
<dbReference type="GO" id="GO:0031054">
    <property type="term" value="P:pre-miRNA processing"/>
    <property type="evidence" value="ECO:0007669"/>
    <property type="project" value="InterPro"/>
</dbReference>